<dbReference type="EMBL" id="QGDO01000011">
    <property type="protein sequence ID" value="PWJ34210.1"/>
    <property type="molecule type" value="Genomic_DNA"/>
</dbReference>
<dbReference type="InterPro" id="IPR003439">
    <property type="entry name" value="ABC_transporter-like_ATP-bd"/>
</dbReference>
<dbReference type="RefSeq" id="WP_109623078.1">
    <property type="nucleotide sequence ID" value="NZ_QGDO01000011.1"/>
</dbReference>
<dbReference type="GO" id="GO:0016887">
    <property type="term" value="F:ATP hydrolysis activity"/>
    <property type="evidence" value="ECO:0007669"/>
    <property type="project" value="InterPro"/>
</dbReference>
<comment type="caution">
    <text evidence="5">The sequence shown here is derived from an EMBL/GenBank/DDBJ whole genome shotgun (WGS) entry which is preliminary data.</text>
</comment>
<evidence type="ECO:0000259" key="4">
    <source>
        <dbReference type="PROSITE" id="PS50893"/>
    </source>
</evidence>
<name>A0A315YWR1_SEDFL</name>
<keyword evidence="3 5" id="KW-0067">ATP-binding</keyword>
<keyword evidence="2" id="KW-0547">Nucleotide-binding</keyword>
<evidence type="ECO:0000256" key="1">
    <source>
        <dbReference type="ARBA" id="ARBA00022448"/>
    </source>
</evidence>
<dbReference type="CDD" id="cd03230">
    <property type="entry name" value="ABC_DR_subfamily_A"/>
    <property type="match status" value="1"/>
</dbReference>
<dbReference type="SMART" id="SM00382">
    <property type="entry name" value="AAA"/>
    <property type="match status" value="1"/>
</dbReference>
<sequence>MISVKDLCFAYSSDKLILDHLNLELKENQIHGIVGLNGAGKTTFLHTLFGLNKPLEGKLLFNGEPLTKKQIAYLVTENYFYANITAREYLELVKNTDFNIEEWNALFGLPLDDLIENYSTGMKKKIAFLAMLKQDKAIMILDEPFNGLDLESSRIIRSLLLKLKEKGKTILLTSHVLETLTNVCDKLHHLENGQINYSCEKEDFDVFEQKIYQTIEKRNQQKIEELLD</sequence>
<reference evidence="5 6" key="1">
    <citation type="submission" date="2018-03" db="EMBL/GenBank/DDBJ databases">
        <title>Genomic Encyclopedia of Archaeal and Bacterial Type Strains, Phase II (KMG-II): from individual species to whole genera.</title>
        <authorList>
            <person name="Goeker M."/>
        </authorList>
    </citation>
    <scope>NUCLEOTIDE SEQUENCE [LARGE SCALE GENOMIC DNA]</scope>
    <source>
        <strain evidence="5 6">DSM 28229</strain>
    </source>
</reference>
<feature type="domain" description="ABC transporter" evidence="4">
    <location>
        <begin position="2"/>
        <end position="217"/>
    </location>
</feature>
<dbReference type="InterPro" id="IPR027417">
    <property type="entry name" value="P-loop_NTPase"/>
</dbReference>
<dbReference type="PANTHER" id="PTHR42939:SF1">
    <property type="entry name" value="ABC TRANSPORTER ATP-BINDING PROTEIN ALBC-RELATED"/>
    <property type="match status" value="1"/>
</dbReference>
<evidence type="ECO:0000256" key="2">
    <source>
        <dbReference type="ARBA" id="ARBA00022741"/>
    </source>
</evidence>
<evidence type="ECO:0000313" key="6">
    <source>
        <dbReference type="Proteomes" id="UP000245535"/>
    </source>
</evidence>
<dbReference type="OrthoDB" id="9801987at2"/>
<dbReference type="SUPFAM" id="SSF52540">
    <property type="entry name" value="P-loop containing nucleoside triphosphate hydrolases"/>
    <property type="match status" value="1"/>
</dbReference>
<evidence type="ECO:0000313" key="5">
    <source>
        <dbReference type="EMBL" id="PWJ34210.1"/>
    </source>
</evidence>
<dbReference type="GO" id="GO:0005524">
    <property type="term" value="F:ATP binding"/>
    <property type="evidence" value="ECO:0007669"/>
    <property type="project" value="UniProtKB-KW"/>
</dbReference>
<organism evidence="5 6">
    <name type="scientific">Sediminitomix flava</name>
    <dbReference type="NCBI Taxonomy" id="379075"/>
    <lineage>
        <taxon>Bacteria</taxon>
        <taxon>Pseudomonadati</taxon>
        <taxon>Bacteroidota</taxon>
        <taxon>Cytophagia</taxon>
        <taxon>Cytophagales</taxon>
        <taxon>Flammeovirgaceae</taxon>
        <taxon>Sediminitomix</taxon>
    </lineage>
</organism>
<accession>A0A315YWR1</accession>
<gene>
    <name evidence="5" type="ORF">BC781_111120</name>
</gene>
<dbReference type="PANTHER" id="PTHR42939">
    <property type="entry name" value="ABC TRANSPORTER ATP-BINDING PROTEIN ALBC-RELATED"/>
    <property type="match status" value="1"/>
</dbReference>
<keyword evidence="1" id="KW-0813">Transport</keyword>
<dbReference type="PROSITE" id="PS50893">
    <property type="entry name" value="ABC_TRANSPORTER_2"/>
    <property type="match status" value="1"/>
</dbReference>
<evidence type="ECO:0000256" key="3">
    <source>
        <dbReference type="ARBA" id="ARBA00022840"/>
    </source>
</evidence>
<dbReference type="Gene3D" id="3.40.50.300">
    <property type="entry name" value="P-loop containing nucleotide triphosphate hydrolases"/>
    <property type="match status" value="1"/>
</dbReference>
<dbReference type="AlphaFoldDB" id="A0A315YWR1"/>
<protein>
    <submittedName>
        <fullName evidence="5">ABC-2 type transport system ATP-binding protein</fullName>
    </submittedName>
</protein>
<dbReference type="Pfam" id="PF00005">
    <property type="entry name" value="ABC_tran"/>
    <property type="match status" value="1"/>
</dbReference>
<dbReference type="InterPro" id="IPR003593">
    <property type="entry name" value="AAA+_ATPase"/>
</dbReference>
<keyword evidence="6" id="KW-1185">Reference proteome</keyword>
<proteinExistence type="predicted"/>
<dbReference type="Proteomes" id="UP000245535">
    <property type="component" value="Unassembled WGS sequence"/>
</dbReference>
<dbReference type="InterPro" id="IPR051782">
    <property type="entry name" value="ABC_Transporter_VariousFunc"/>
</dbReference>